<comment type="subcellular location">
    <subcellularLocation>
        <location evidence="1">Cytoplasm</location>
    </subcellularLocation>
</comment>
<keyword evidence="6" id="KW-0228">DNA excision</keyword>
<gene>
    <name evidence="15" type="ORF">STNY_R22700</name>
</gene>
<dbReference type="Proteomes" id="UP000825066">
    <property type="component" value="Chromosome"/>
</dbReference>
<dbReference type="Gene3D" id="1.10.8.280">
    <property type="entry name" value="ABC transporter ATPase domain-like"/>
    <property type="match status" value="1"/>
</dbReference>
<keyword evidence="3" id="KW-0677">Repeat</keyword>
<protein>
    <recommendedName>
        <fullName evidence="12">UvrABC system protein A</fullName>
    </recommendedName>
    <alternativeName>
        <fullName evidence="13">Excinuclease ABC subunit A</fullName>
    </alternativeName>
</protein>
<evidence type="ECO:0000313" key="16">
    <source>
        <dbReference type="Proteomes" id="UP000825066"/>
    </source>
</evidence>
<dbReference type="InterPro" id="IPR027417">
    <property type="entry name" value="P-loop_NTPase"/>
</dbReference>
<evidence type="ECO:0000256" key="4">
    <source>
        <dbReference type="ARBA" id="ARBA00022741"/>
    </source>
</evidence>
<organism evidence="15 16">
    <name type="scientific">Stenotrophomonas pavanii</name>
    <dbReference type="NCBI Taxonomy" id="487698"/>
    <lineage>
        <taxon>Bacteria</taxon>
        <taxon>Pseudomonadati</taxon>
        <taxon>Pseudomonadota</taxon>
        <taxon>Gammaproteobacteria</taxon>
        <taxon>Lysobacterales</taxon>
        <taxon>Lysobacteraceae</taxon>
        <taxon>Stenotrophomonas</taxon>
    </lineage>
</organism>
<dbReference type="Gene3D" id="1.20.1580.10">
    <property type="entry name" value="ABC transporter ATPase like domain"/>
    <property type="match status" value="1"/>
</dbReference>
<reference evidence="15 16" key="1">
    <citation type="submission" date="2021-05" db="EMBL/GenBank/DDBJ databases">
        <title>Complete Genome Sequence of Stenotrophomonas pavanii strain Y.</title>
        <authorList>
            <person name="Dohra H."/>
            <person name="Mohad Din A.R.J."/>
            <person name="Suzuki K."/>
            <person name="Fatma A."/>
            <person name="Honjyo M."/>
            <person name="Nishimura T."/>
            <person name="Moriuch R."/>
            <person name="Masuda K."/>
            <person name="Minoura A."/>
            <person name="Tashiro Y."/>
            <person name="Futamata H."/>
        </authorList>
    </citation>
    <scope>NUCLEOTIDE SEQUENCE [LARGE SCALE GENOMIC DNA]</scope>
    <source>
        <strain evidence="16">Y</strain>
    </source>
</reference>
<dbReference type="EMBL" id="AP024684">
    <property type="protein sequence ID" value="BCX44071.1"/>
    <property type="molecule type" value="Genomic_DNA"/>
</dbReference>
<keyword evidence="10" id="KW-0234">DNA repair</keyword>
<evidence type="ECO:0000256" key="3">
    <source>
        <dbReference type="ARBA" id="ARBA00022737"/>
    </source>
</evidence>
<keyword evidence="9" id="KW-0238">DNA-binding</keyword>
<keyword evidence="2" id="KW-0963">Cytoplasm</keyword>
<sequence>MGVPGVDATDGPPLAVALQQQRGASNPRSSVGSVTTLFSLVRMMYSRAGAYPANQPMLYAEDFSPDTRQGACSTCHGLGHVYEVTEAHIDGDLAKISISGARLPQDRSLSDASVTRQGASRKPSLRSSPVRRPAP</sequence>
<evidence type="ECO:0000313" key="15">
    <source>
        <dbReference type="EMBL" id="BCX44071.1"/>
    </source>
</evidence>
<comment type="similarity">
    <text evidence="11">Belongs to the ABC transporter superfamily. UvrA family.</text>
</comment>
<evidence type="ECO:0000256" key="14">
    <source>
        <dbReference type="SAM" id="MobiDB-lite"/>
    </source>
</evidence>
<dbReference type="Gene3D" id="3.40.50.300">
    <property type="entry name" value="P-loop containing nucleotide triphosphate hydrolases"/>
    <property type="match status" value="1"/>
</dbReference>
<evidence type="ECO:0000256" key="8">
    <source>
        <dbReference type="ARBA" id="ARBA00022881"/>
    </source>
</evidence>
<evidence type="ECO:0000256" key="7">
    <source>
        <dbReference type="ARBA" id="ARBA00022840"/>
    </source>
</evidence>
<name>A0ABM7R685_9GAMM</name>
<evidence type="ECO:0000256" key="9">
    <source>
        <dbReference type="ARBA" id="ARBA00023125"/>
    </source>
</evidence>
<evidence type="ECO:0000256" key="12">
    <source>
        <dbReference type="ARBA" id="ARBA00039316"/>
    </source>
</evidence>
<evidence type="ECO:0000256" key="5">
    <source>
        <dbReference type="ARBA" id="ARBA00022763"/>
    </source>
</evidence>
<evidence type="ECO:0000256" key="13">
    <source>
        <dbReference type="ARBA" id="ARBA00042156"/>
    </source>
</evidence>
<evidence type="ECO:0000256" key="1">
    <source>
        <dbReference type="ARBA" id="ARBA00004496"/>
    </source>
</evidence>
<dbReference type="PANTHER" id="PTHR43152:SF1">
    <property type="entry name" value="UVRA PROTEIN"/>
    <property type="match status" value="1"/>
</dbReference>
<accession>A0ABM7R685</accession>
<keyword evidence="7" id="KW-0067">ATP-binding</keyword>
<evidence type="ECO:0000256" key="10">
    <source>
        <dbReference type="ARBA" id="ARBA00023204"/>
    </source>
</evidence>
<keyword evidence="4" id="KW-0547">Nucleotide-binding</keyword>
<keyword evidence="5" id="KW-0227">DNA damage</keyword>
<evidence type="ECO:0000256" key="6">
    <source>
        <dbReference type="ARBA" id="ARBA00022769"/>
    </source>
</evidence>
<keyword evidence="16" id="KW-1185">Reference proteome</keyword>
<dbReference type="PANTHER" id="PTHR43152">
    <property type="entry name" value="UVRABC SYSTEM PROTEIN A"/>
    <property type="match status" value="1"/>
</dbReference>
<feature type="region of interest" description="Disordered" evidence="14">
    <location>
        <begin position="101"/>
        <end position="135"/>
    </location>
</feature>
<evidence type="ECO:0000256" key="2">
    <source>
        <dbReference type="ARBA" id="ARBA00022490"/>
    </source>
</evidence>
<keyword evidence="8" id="KW-0267">Excision nuclease</keyword>
<proteinExistence type="inferred from homology"/>
<evidence type="ECO:0000256" key="11">
    <source>
        <dbReference type="ARBA" id="ARBA00038000"/>
    </source>
</evidence>